<dbReference type="OrthoDB" id="1915472at2759"/>
<name>I1HCT0_BRADI</name>
<keyword evidence="4" id="KW-0804">Transcription</keyword>
<dbReference type="GO" id="GO:0006355">
    <property type="term" value="P:regulation of DNA-templated transcription"/>
    <property type="evidence" value="ECO:0000318"/>
    <property type="project" value="GO_Central"/>
</dbReference>
<dbReference type="Gene3D" id="2.20.25.80">
    <property type="entry name" value="WRKY domain"/>
    <property type="match status" value="1"/>
</dbReference>
<dbReference type="Gramene" id="KQK03089">
    <property type="protein sequence ID" value="KQK03089"/>
    <property type="gene ID" value="BRADI_2g05510v3"/>
</dbReference>
<reference evidence="7 8" key="1">
    <citation type="journal article" date="2010" name="Nature">
        <title>Genome sequencing and analysis of the model grass Brachypodium distachyon.</title>
        <authorList>
            <consortium name="International Brachypodium Initiative"/>
        </authorList>
    </citation>
    <scope>NUCLEOTIDE SEQUENCE [LARGE SCALE GENOMIC DNA]</scope>
    <source>
        <strain evidence="7 8">Bd21</strain>
    </source>
</reference>
<reference evidence="7" key="2">
    <citation type="submission" date="2017-06" db="EMBL/GenBank/DDBJ databases">
        <title>WGS assembly of Brachypodium distachyon.</title>
        <authorList>
            <consortium name="The International Brachypodium Initiative"/>
            <person name="Lucas S."/>
            <person name="Harmon-Smith M."/>
            <person name="Lail K."/>
            <person name="Tice H."/>
            <person name="Grimwood J."/>
            <person name="Bruce D."/>
            <person name="Barry K."/>
            <person name="Shu S."/>
            <person name="Lindquist E."/>
            <person name="Wang M."/>
            <person name="Pitluck S."/>
            <person name="Vogel J.P."/>
            <person name="Garvin D.F."/>
            <person name="Mockler T.C."/>
            <person name="Schmutz J."/>
            <person name="Rokhsar D."/>
            <person name="Bevan M.W."/>
        </authorList>
    </citation>
    <scope>NUCLEOTIDE SEQUENCE</scope>
    <source>
        <strain evidence="7">Bd21</strain>
    </source>
</reference>
<dbReference type="Proteomes" id="UP000008810">
    <property type="component" value="Chromosome 2"/>
</dbReference>
<evidence type="ECO:0000256" key="1">
    <source>
        <dbReference type="ARBA" id="ARBA00004123"/>
    </source>
</evidence>
<dbReference type="InterPro" id="IPR003657">
    <property type="entry name" value="WRKY_dom"/>
</dbReference>
<keyword evidence="2" id="KW-0805">Transcription regulation</keyword>
<dbReference type="SUPFAM" id="SSF118290">
    <property type="entry name" value="WRKY DNA-binding domain"/>
    <property type="match status" value="1"/>
</dbReference>
<dbReference type="InterPro" id="IPR036576">
    <property type="entry name" value="WRKY_dom_sf"/>
</dbReference>
<reference evidence="8" key="3">
    <citation type="submission" date="2018-08" db="UniProtKB">
        <authorList>
            <consortium name="EnsemblPlants"/>
        </authorList>
    </citation>
    <scope>IDENTIFICATION</scope>
    <source>
        <strain evidence="8">cv. Bd21</strain>
    </source>
</reference>
<dbReference type="RefSeq" id="XP_003565444.1">
    <property type="nucleotide sequence ID" value="XM_003565396.4"/>
</dbReference>
<accession>I1HCT0</accession>
<dbReference type="PANTHER" id="PTHR31221">
    <property type="entry name" value="WRKY TRANSCRIPTION FACTOR PROTEIN 1-RELATED"/>
    <property type="match status" value="1"/>
</dbReference>
<dbReference type="STRING" id="15368.I1HCT0"/>
<evidence type="ECO:0000313" key="9">
    <source>
        <dbReference type="Proteomes" id="UP000008810"/>
    </source>
</evidence>
<proteinExistence type="predicted"/>
<evidence type="ECO:0000313" key="7">
    <source>
        <dbReference type="EMBL" id="KQK03089.2"/>
    </source>
</evidence>
<dbReference type="KEGG" id="bdi:100832123"/>
<dbReference type="AlphaFoldDB" id="I1HCT0"/>
<protein>
    <recommendedName>
        <fullName evidence="6">WRKY domain-containing protein</fullName>
    </recommendedName>
</protein>
<evidence type="ECO:0000259" key="6">
    <source>
        <dbReference type="PROSITE" id="PS50811"/>
    </source>
</evidence>
<dbReference type="eggNOG" id="ENOG502S01U">
    <property type="taxonomic scope" value="Eukaryota"/>
</dbReference>
<dbReference type="HOGENOM" id="CLU_073202_1_2_1"/>
<accession>A0A0Q3JX97</accession>
<sequence>MAASSLGRPAGLELEAYSSSFSAPLYSFPPLMEAGNFCPPDDAVLPGFAPELDVVLPPPLDDQYSLTLETFSGGGGPVTGGNNHDLDGMVMDMYRMSGSGFPLPATPPSYYYHCCGNHNNAGRKEELDAAARGHRRIGFRTRSAVEVMEDGFRWRKYGKKAVKSSPNLRNYYRCSAPGCGVKKRVERDRHDPAYVITTYHGVHNHPTPAAS</sequence>
<dbReference type="InterPro" id="IPR044810">
    <property type="entry name" value="WRKY_plant"/>
</dbReference>
<dbReference type="GeneID" id="100832123"/>
<dbReference type="SMART" id="SM00774">
    <property type="entry name" value="WRKY"/>
    <property type="match status" value="1"/>
</dbReference>
<dbReference type="GO" id="GO:0003700">
    <property type="term" value="F:DNA-binding transcription factor activity"/>
    <property type="evidence" value="ECO:0000318"/>
    <property type="project" value="GO_Central"/>
</dbReference>
<dbReference type="FunFam" id="2.20.25.80:FF:000003">
    <property type="entry name" value="WRKY transcription factor 57"/>
    <property type="match status" value="1"/>
</dbReference>
<keyword evidence="3" id="KW-0238">DNA-binding</keyword>
<dbReference type="PANTHER" id="PTHR31221:SF372">
    <property type="entry name" value="WRKY DOMAIN-CONTAINING PROTEIN"/>
    <property type="match status" value="1"/>
</dbReference>
<dbReference type="Pfam" id="PF03106">
    <property type="entry name" value="WRKY"/>
    <property type="match status" value="1"/>
</dbReference>
<organism evidence="7">
    <name type="scientific">Brachypodium distachyon</name>
    <name type="common">Purple false brome</name>
    <name type="synonym">Trachynia distachya</name>
    <dbReference type="NCBI Taxonomy" id="15368"/>
    <lineage>
        <taxon>Eukaryota</taxon>
        <taxon>Viridiplantae</taxon>
        <taxon>Streptophyta</taxon>
        <taxon>Embryophyta</taxon>
        <taxon>Tracheophyta</taxon>
        <taxon>Spermatophyta</taxon>
        <taxon>Magnoliopsida</taxon>
        <taxon>Liliopsida</taxon>
        <taxon>Poales</taxon>
        <taxon>Poaceae</taxon>
        <taxon>BOP clade</taxon>
        <taxon>Pooideae</taxon>
        <taxon>Stipodae</taxon>
        <taxon>Brachypodieae</taxon>
        <taxon>Brachypodium</taxon>
    </lineage>
</organism>
<evidence type="ECO:0000256" key="5">
    <source>
        <dbReference type="ARBA" id="ARBA00023242"/>
    </source>
</evidence>
<evidence type="ECO:0000256" key="2">
    <source>
        <dbReference type="ARBA" id="ARBA00023015"/>
    </source>
</evidence>
<gene>
    <name evidence="8" type="primary">LOC100832123</name>
    <name evidence="7" type="ORF">BRADI_2g05510v3</name>
</gene>
<keyword evidence="5" id="KW-0539">Nucleus</keyword>
<dbReference type="PROSITE" id="PS50811">
    <property type="entry name" value="WRKY"/>
    <property type="match status" value="1"/>
</dbReference>
<evidence type="ECO:0000313" key="8">
    <source>
        <dbReference type="EnsemblPlants" id="KQK03089"/>
    </source>
</evidence>
<dbReference type="GO" id="GO:0000976">
    <property type="term" value="F:transcription cis-regulatory region binding"/>
    <property type="evidence" value="ECO:0000318"/>
    <property type="project" value="GO_Central"/>
</dbReference>
<evidence type="ECO:0000256" key="3">
    <source>
        <dbReference type="ARBA" id="ARBA00023125"/>
    </source>
</evidence>
<feature type="domain" description="WRKY" evidence="6">
    <location>
        <begin position="143"/>
        <end position="208"/>
    </location>
</feature>
<dbReference type="EMBL" id="CM000881">
    <property type="protein sequence ID" value="KQK03089.2"/>
    <property type="molecule type" value="Genomic_DNA"/>
</dbReference>
<keyword evidence="9" id="KW-1185">Reference proteome</keyword>
<evidence type="ECO:0000256" key="4">
    <source>
        <dbReference type="ARBA" id="ARBA00023163"/>
    </source>
</evidence>
<dbReference type="GO" id="GO:0005634">
    <property type="term" value="C:nucleus"/>
    <property type="evidence" value="ECO:0000318"/>
    <property type="project" value="GO_Central"/>
</dbReference>
<comment type="subcellular location">
    <subcellularLocation>
        <location evidence="1">Nucleus</location>
    </subcellularLocation>
</comment>
<dbReference type="EnsemblPlants" id="KQK03089">
    <property type="protein sequence ID" value="KQK03089"/>
    <property type="gene ID" value="BRADI_2g05510v3"/>
</dbReference>